<gene>
    <name evidence="1" type="ORF">F1720_24160</name>
</gene>
<evidence type="ECO:0000313" key="2">
    <source>
        <dbReference type="Proteomes" id="UP000325296"/>
    </source>
</evidence>
<protein>
    <submittedName>
        <fullName evidence="1">Type III secretion system rspB</fullName>
    </submittedName>
</protein>
<evidence type="ECO:0000313" key="1">
    <source>
        <dbReference type="EMBL" id="KAA2226917.1"/>
    </source>
</evidence>
<sequence>MTKSLRALSGDNKFDEARKYPDQLSDTLLLTHILVKSVGKTAQCIDKISNLQ</sequence>
<organism evidence="1 2">
    <name type="scientific">Pseudomonas brenneri</name>
    <dbReference type="NCBI Taxonomy" id="129817"/>
    <lineage>
        <taxon>Bacteria</taxon>
        <taxon>Pseudomonadati</taxon>
        <taxon>Pseudomonadota</taxon>
        <taxon>Gammaproteobacteria</taxon>
        <taxon>Pseudomonadales</taxon>
        <taxon>Pseudomonadaceae</taxon>
        <taxon>Pseudomonas</taxon>
    </lineage>
</organism>
<dbReference type="EMBL" id="VUOL01000018">
    <property type="protein sequence ID" value="KAA2226917.1"/>
    <property type="molecule type" value="Genomic_DNA"/>
</dbReference>
<proteinExistence type="predicted"/>
<accession>A0A5B2ULD0</accession>
<dbReference type="Proteomes" id="UP000325296">
    <property type="component" value="Unassembled WGS sequence"/>
</dbReference>
<dbReference type="OrthoDB" id="6897857at2"/>
<name>A0A5B2ULD0_9PSED</name>
<comment type="caution">
    <text evidence="1">The sequence shown here is derived from an EMBL/GenBank/DDBJ whole genome shotgun (WGS) entry which is preliminary data.</text>
</comment>
<dbReference type="AlphaFoldDB" id="A0A5B2ULD0"/>
<reference evidence="1 2" key="1">
    <citation type="submission" date="2019-09" db="EMBL/GenBank/DDBJ databases">
        <title>Draft genome sequence of Pseudomonas brenneri CCUG 51514(T).</title>
        <authorList>
            <person name="Tunovic T."/>
            <person name="Pineiro-Iglesias B."/>
            <person name="Unosson C."/>
            <person name="Inganas E."/>
            <person name="Ohlen M."/>
            <person name="Cardew S."/>
            <person name="Jensie-Markopoulos S."/>
            <person name="Salva-Serra F."/>
            <person name="Jaen-Luchoro D."/>
            <person name="Svensson-Stadler L."/>
            <person name="Chun J."/>
            <person name="Moore E."/>
        </authorList>
    </citation>
    <scope>NUCLEOTIDE SEQUENCE [LARGE SCALE GENOMIC DNA]</scope>
    <source>
        <strain evidence="1 2">CCUG 51514</strain>
    </source>
</reference>